<dbReference type="Gene3D" id="1.10.357.10">
    <property type="entry name" value="Tetracycline Repressor, domain 2"/>
    <property type="match status" value="1"/>
</dbReference>
<evidence type="ECO:0000256" key="2">
    <source>
        <dbReference type="ARBA" id="ARBA00023125"/>
    </source>
</evidence>
<name>A0A7Y9I599_9ACTN</name>
<dbReference type="InterPro" id="IPR023772">
    <property type="entry name" value="DNA-bd_HTH_TetR-type_CS"/>
</dbReference>
<dbReference type="SUPFAM" id="SSF46689">
    <property type="entry name" value="Homeodomain-like"/>
    <property type="match status" value="1"/>
</dbReference>
<feature type="DNA-binding region" description="H-T-H motif" evidence="4">
    <location>
        <begin position="41"/>
        <end position="60"/>
    </location>
</feature>
<dbReference type="RefSeq" id="WP_179750113.1">
    <property type="nucleotide sequence ID" value="NZ_JACCBU010000001.1"/>
</dbReference>
<dbReference type="GO" id="GO:0045892">
    <property type="term" value="P:negative regulation of DNA-templated transcription"/>
    <property type="evidence" value="ECO:0007669"/>
    <property type="project" value="UniProtKB-ARBA"/>
</dbReference>
<dbReference type="PROSITE" id="PS50977">
    <property type="entry name" value="HTH_TETR_2"/>
    <property type="match status" value="1"/>
</dbReference>
<dbReference type="InterPro" id="IPR054129">
    <property type="entry name" value="DesT_TetR_C"/>
</dbReference>
<keyword evidence="1" id="KW-0805">Transcription regulation</keyword>
<accession>A0A7Y9I599</accession>
<gene>
    <name evidence="6" type="ORF">BKA15_001881</name>
</gene>
<dbReference type="PROSITE" id="PS01081">
    <property type="entry name" value="HTH_TETR_1"/>
    <property type="match status" value="1"/>
</dbReference>
<evidence type="ECO:0000259" key="5">
    <source>
        <dbReference type="PROSITE" id="PS50977"/>
    </source>
</evidence>
<dbReference type="InterPro" id="IPR009057">
    <property type="entry name" value="Homeodomain-like_sf"/>
</dbReference>
<dbReference type="InterPro" id="IPR050109">
    <property type="entry name" value="HTH-type_TetR-like_transc_reg"/>
</dbReference>
<dbReference type="PANTHER" id="PTHR30055:SF227">
    <property type="entry name" value="TRANSCRIPTIONAL REGULATORY PROTEIN (PROBABLY TETR-FAMILY)-RELATED"/>
    <property type="match status" value="1"/>
</dbReference>
<evidence type="ECO:0000313" key="6">
    <source>
        <dbReference type="EMBL" id="NYE70552.1"/>
    </source>
</evidence>
<dbReference type="FunFam" id="1.10.10.60:FF:000141">
    <property type="entry name" value="TetR family transcriptional regulator"/>
    <property type="match status" value="1"/>
</dbReference>
<comment type="caution">
    <text evidence="6">The sequence shown here is derived from an EMBL/GenBank/DDBJ whole genome shotgun (WGS) entry which is preliminary data.</text>
</comment>
<dbReference type="Pfam" id="PF21943">
    <property type="entry name" value="TetR_C_46"/>
    <property type="match status" value="1"/>
</dbReference>
<dbReference type="InterPro" id="IPR036271">
    <property type="entry name" value="Tet_transcr_reg_TetR-rel_C_sf"/>
</dbReference>
<feature type="domain" description="HTH tetR-type" evidence="5">
    <location>
        <begin position="18"/>
        <end position="78"/>
    </location>
</feature>
<dbReference type="PRINTS" id="PR00455">
    <property type="entry name" value="HTHTETR"/>
</dbReference>
<keyword evidence="3" id="KW-0804">Transcription</keyword>
<dbReference type="GO" id="GO:0003700">
    <property type="term" value="F:DNA-binding transcription factor activity"/>
    <property type="evidence" value="ECO:0007669"/>
    <property type="project" value="TreeGrafter"/>
</dbReference>
<dbReference type="PANTHER" id="PTHR30055">
    <property type="entry name" value="HTH-TYPE TRANSCRIPTIONAL REGULATOR RUTR"/>
    <property type="match status" value="1"/>
</dbReference>
<keyword evidence="2 4" id="KW-0238">DNA-binding</keyword>
<dbReference type="AlphaFoldDB" id="A0A7Y9I599"/>
<evidence type="ECO:0000256" key="3">
    <source>
        <dbReference type="ARBA" id="ARBA00023163"/>
    </source>
</evidence>
<dbReference type="Pfam" id="PF00440">
    <property type="entry name" value="TetR_N"/>
    <property type="match status" value="1"/>
</dbReference>
<organism evidence="6 7">
    <name type="scientific">Microlunatus parietis</name>
    <dbReference type="NCBI Taxonomy" id="682979"/>
    <lineage>
        <taxon>Bacteria</taxon>
        <taxon>Bacillati</taxon>
        <taxon>Actinomycetota</taxon>
        <taxon>Actinomycetes</taxon>
        <taxon>Propionibacteriales</taxon>
        <taxon>Propionibacteriaceae</taxon>
        <taxon>Microlunatus</taxon>
    </lineage>
</organism>
<dbReference type="GO" id="GO:0000976">
    <property type="term" value="F:transcription cis-regulatory region binding"/>
    <property type="evidence" value="ECO:0007669"/>
    <property type="project" value="TreeGrafter"/>
</dbReference>
<evidence type="ECO:0000256" key="4">
    <source>
        <dbReference type="PROSITE-ProRule" id="PRU00335"/>
    </source>
</evidence>
<protein>
    <submittedName>
        <fullName evidence="6">AcrR family transcriptional regulator</fullName>
    </submittedName>
</protein>
<proteinExistence type="predicted"/>
<reference evidence="6 7" key="1">
    <citation type="submission" date="2020-07" db="EMBL/GenBank/DDBJ databases">
        <title>Sequencing the genomes of 1000 actinobacteria strains.</title>
        <authorList>
            <person name="Klenk H.-P."/>
        </authorList>
    </citation>
    <scope>NUCLEOTIDE SEQUENCE [LARGE SCALE GENOMIC DNA]</scope>
    <source>
        <strain evidence="6 7">DSM 22083</strain>
    </source>
</reference>
<evidence type="ECO:0000313" key="7">
    <source>
        <dbReference type="Proteomes" id="UP000569914"/>
    </source>
</evidence>
<dbReference type="EMBL" id="JACCBU010000001">
    <property type="protein sequence ID" value="NYE70552.1"/>
    <property type="molecule type" value="Genomic_DNA"/>
</dbReference>
<keyword evidence="7" id="KW-1185">Reference proteome</keyword>
<sequence>MPSRSAPRRARRVRMTGAERREQLIAVARGLFADKGIDGTSVEEIAAVAEVSKPVVYEHFGGKDALYAVVVDREVTTLLDGIGAALATEGRSREVLERATLAFLEYVEGHTEGFRILARGSAAGEYATLLGDVASRVERVLRTEFQRRDLDPRTAQPYAQALVGMVAMTGQWWLDNSRWGRKPEVAAHLVNLAWNGLRGLEPRPTLASRR</sequence>
<evidence type="ECO:0000256" key="1">
    <source>
        <dbReference type="ARBA" id="ARBA00023015"/>
    </source>
</evidence>
<dbReference type="Proteomes" id="UP000569914">
    <property type="component" value="Unassembled WGS sequence"/>
</dbReference>
<dbReference type="InterPro" id="IPR001647">
    <property type="entry name" value="HTH_TetR"/>
</dbReference>
<dbReference type="SUPFAM" id="SSF48498">
    <property type="entry name" value="Tetracyclin repressor-like, C-terminal domain"/>
    <property type="match status" value="1"/>
</dbReference>